<feature type="domain" description="MTTase N-terminal" evidence="18">
    <location>
        <begin position="171"/>
        <end position="279"/>
    </location>
</feature>
<dbReference type="InterPro" id="IPR006466">
    <property type="entry name" value="MiaB-like_arc_euk"/>
</dbReference>
<dbReference type="Pfam" id="PF00919">
    <property type="entry name" value="UPF0004"/>
    <property type="match status" value="1"/>
</dbReference>
<feature type="transmembrane region" description="Helical" evidence="17">
    <location>
        <begin position="664"/>
        <end position="682"/>
    </location>
</feature>
<evidence type="ECO:0000256" key="10">
    <source>
        <dbReference type="ARBA" id="ARBA00022723"/>
    </source>
</evidence>
<dbReference type="InterPro" id="IPR038135">
    <property type="entry name" value="Methylthiotransferase_N_sf"/>
</dbReference>
<evidence type="ECO:0000256" key="14">
    <source>
        <dbReference type="ARBA" id="ARBA00031213"/>
    </source>
</evidence>
<feature type="compositionally biased region" description="Low complexity" evidence="16">
    <location>
        <begin position="74"/>
        <end position="87"/>
    </location>
</feature>
<keyword evidence="17" id="KW-1133">Transmembrane helix</keyword>
<dbReference type="GO" id="GO:0005783">
    <property type="term" value="C:endoplasmic reticulum"/>
    <property type="evidence" value="ECO:0007669"/>
    <property type="project" value="TreeGrafter"/>
</dbReference>
<comment type="cofactor">
    <cofactor evidence="1">
        <name>[4Fe-4S] cluster</name>
        <dbReference type="ChEBI" id="CHEBI:49883"/>
    </cofactor>
</comment>
<comment type="catalytic activity">
    <reaction evidence="15">
        <text>N(6)-L-threonylcarbamoyladenosine(37) in tRNA + (sulfur carrier)-SH + AH2 + 2 S-adenosyl-L-methionine = 2-methylsulfanyl-N(6)-L-threonylcarbamoyladenosine(37) in tRNA + (sulfur carrier)-H + 5'-deoxyadenosine + L-methionine + A + S-adenosyl-L-homocysteine + 2 H(+)</text>
        <dbReference type="Rhea" id="RHEA:37075"/>
        <dbReference type="Rhea" id="RHEA-COMP:10163"/>
        <dbReference type="Rhea" id="RHEA-COMP:11092"/>
        <dbReference type="Rhea" id="RHEA-COMP:14737"/>
        <dbReference type="Rhea" id="RHEA-COMP:14739"/>
        <dbReference type="ChEBI" id="CHEBI:13193"/>
        <dbReference type="ChEBI" id="CHEBI:15378"/>
        <dbReference type="ChEBI" id="CHEBI:17319"/>
        <dbReference type="ChEBI" id="CHEBI:17499"/>
        <dbReference type="ChEBI" id="CHEBI:29917"/>
        <dbReference type="ChEBI" id="CHEBI:57844"/>
        <dbReference type="ChEBI" id="CHEBI:57856"/>
        <dbReference type="ChEBI" id="CHEBI:59789"/>
        <dbReference type="ChEBI" id="CHEBI:64428"/>
        <dbReference type="ChEBI" id="CHEBI:74418"/>
        <dbReference type="ChEBI" id="CHEBI:74420"/>
        <dbReference type="EC" id="2.8.4.5"/>
    </reaction>
</comment>
<evidence type="ECO:0000256" key="13">
    <source>
        <dbReference type="ARBA" id="ARBA00023128"/>
    </source>
</evidence>
<keyword evidence="9" id="KW-0819">tRNA processing</keyword>
<dbReference type="NCBIfam" id="TIGR00089">
    <property type="entry name" value="MiaB/RimO family radical SAM methylthiotransferase"/>
    <property type="match status" value="1"/>
</dbReference>
<dbReference type="InterPro" id="IPR020612">
    <property type="entry name" value="Methylthiotransferase_CS"/>
</dbReference>
<evidence type="ECO:0000256" key="8">
    <source>
        <dbReference type="ARBA" id="ARBA00022691"/>
    </source>
</evidence>
<dbReference type="PANTHER" id="PTHR11918">
    <property type="entry name" value="RADICAL SAM PROTEINS"/>
    <property type="match status" value="1"/>
</dbReference>
<dbReference type="FunFam" id="3.80.30.20:FF:000002">
    <property type="entry name" value="threonylcarbamoyladenosine tRNA methylthiotransferase isoform X2"/>
    <property type="match status" value="1"/>
</dbReference>
<dbReference type="GO" id="GO:0035598">
    <property type="term" value="F:tRNA (N(6)-L-threonylcarbamoyladenosine(37)-C(2))-methylthiotransferase activity"/>
    <property type="evidence" value="ECO:0007669"/>
    <property type="project" value="UniProtKB-EC"/>
</dbReference>
<dbReference type="InterPro" id="IPR023404">
    <property type="entry name" value="rSAM_horseshoe"/>
</dbReference>
<dbReference type="Gene3D" id="3.40.50.12160">
    <property type="entry name" value="Methylthiotransferase, N-terminal domain"/>
    <property type="match status" value="1"/>
</dbReference>
<comment type="similarity">
    <text evidence="3">Belongs to the methylthiotransferase family. CDKAL1 subfamily.</text>
</comment>
<evidence type="ECO:0000259" key="19">
    <source>
        <dbReference type="PROSITE" id="PS51918"/>
    </source>
</evidence>
<keyword evidence="6" id="KW-0004">4Fe-4S</keyword>
<evidence type="ECO:0000256" key="4">
    <source>
        <dbReference type="ARBA" id="ARBA00013273"/>
    </source>
</evidence>
<evidence type="ECO:0000256" key="16">
    <source>
        <dbReference type="SAM" id="MobiDB-lite"/>
    </source>
</evidence>
<dbReference type="SUPFAM" id="SSF102114">
    <property type="entry name" value="Radical SAM enzymes"/>
    <property type="match status" value="1"/>
</dbReference>
<evidence type="ECO:0000256" key="15">
    <source>
        <dbReference type="ARBA" id="ARBA00051661"/>
    </source>
</evidence>
<dbReference type="PROSITE" id="PS51918">
    <property type="entry name" value="RADICAL_SAM"/>
    <property type="match status" value="1"/>
</dbReference>
<accession>A0A7S1PI37</accession>
<sequence>MTSHSGNTHTDPIMKNFAGMTLIANADDTDDIEDLNLDHLISSGRHVNDSTRKSKKEPYLATHTHDGNSDDEAGGTSSSKTLSAAALRRQERRRKKLEALRTEEEKKAALENENAVASDDLMSSKHNHEDSENDEDQPLDDGLALLPRTTSKRAQKERKDIEGYENIPGLQTVYLKTYGCSHNQSDSEYMAGLLAESGYAITDDFDDADIYLLNSCTVKNPSQDTMTNLMDKAHSTGKPVVISGCVPQGEKKNKLWQDVSLIGVQQIQHVKYVVEESLKGNKVHMLSRKKDNKPSLALPKVRHNPYIEIIPVNVGCLNQCTYCKTKHARGDLASWSVEEIAERVKKVVAEGVKEIRLTSEDTGAYGIDIGSNISKLLNTLVDLLPDGVMMRVGMTNPPYIKNHLEDVAKILNHPNVYSFLHIPVQAGNDKVLYDMKREYTVADFRAIVDYLREHVPHISLCTDIICGFPTETEEDYEETLALCDEYKFEALNISQFYPRPGTPAARMKRVPTQDVKNRSRALTKIYKSYFPYEYLKGTKQRVWITEVARDGHHLAGHTKCYVQCLVDPSEAEMGTDVWVHITETDKFFVKGKVVPKPSEEEQREHAKKTAVAPVNVTPEAFSSRGDSAKEASASTDLKPSEKDSNKKTARKKTSKKHTEAQINWAQFLFVLVVVAAVLFMFLRT</sequence>
<dbReference type="Pfam" id="PF04055">
    <property type="entry name" value="Radical_SAM"/>
    <property type="match status" value="1"/>
</dbReference>
<feature type="compositionally biased region" description="Basic and acidic residues" evidence="16">
    <location>
        <begin position="46"/>
        <end position="68"/>
    </location>
</feature>
<dbReference type="PROSITE" id="PS51449">
    <property type="entry name" value="MTTASE_N"/>
    <property type="match status" value="1"/>
</dbReference>
<dbReference type="SFLD" id="SFLDG01082">
    <property type="entry name" value="B12-binding_domain_containing"/>
    <property type="match status" value="1"/>
</dbReference>
<dbReference type="InterPro" id="IPR006638">
    <property type="entry name" value="Elp3/MiaA/NifB-like_rSAM"/>
</dbReference>
<evidence type="ECO:0000313" key="20">
    <source>
        <dbReference type="EMBL" id="CAD9083528.1"/>
    </source>
</evidence>
<dbReference type="CDD" id="cd01335">
    <property type="entry name" value="Radical_SAM"/>
    <property type="match status" value="1"/>
</dbReference>
<reference evidence="20" key="1">
    <citation type="submission" date="2021-01" db="EMBL/GenBank/DDBJ databases">
        <authorList>
            <person name="Corre E."/>
            <person name="Pelletier E."/>
            <person name="Niang G."/>
            <person name="Scheremetjew M."/>
            <person name="Finn R."/>
            <person name="Kale V."/>
            <person name="Holt S."/>
            <person name="Cochrane G."/>
            <person name="Meng A."/>
            <person name="Brown T."/>
            <person name="Cohen L."/>
        </authorList>
    </citation>
    <scope>NUCLEOTIDE SEQUENCE</scope>
    <source>
        <strain evidence="20">WS</strain>
    </source>
</reference>
<comment type="function">
    <text evidence="2">Catalyzes the methylthiolation of N6-threonylcarbamoyladenosine (t(6)A), leading to the formation of 2-methylthio-N6-threonylcarbamoyladenosine (ms(2)t(6)A) at position 37 in tRNAs that read codons beginning with adenine.</text>
</comment>
<keyword evidence="12" id="KW-0411">Iron-sulfur</keyword>
<dbReference type="InterPro" id="IPR005839">
    <property type="entry name" value="Methylthiotransferase"/>
</dbReference>
<name>A0A7S1PI37_9EUKA</name>
<evidence type="ECO:0000256" key="6">
    <source>
        <dbReference type="ARBA" id="ARBA00022485"/>
    </source>
</evidence>
<dbReference type="NCBIfam" id="TIGR01578">
    <property type="entry name" value="MiaB-like-B"/>
    <property type="match status" value="1"/>
</dbReference>
<feature type="domain" description="Radical SAM core" evidence="19">
    <location>
        <begin position="302"/>
        <end position="533"/>
    </location>
</feature>
<dbReference type="SMART" id="SM00729">
    <property type="entry name" value="Elp3"/>
    <property type="match status" value="1"/>
</dbReference>
<protein>
    <recommendedName>
        <fullName evidence="5">Threonylcarbamoyladenosine tRNA methylthiotransferase</fullName>
        <ecNumber evidence="4">2.8.4.5</ecNumber>
    </recommendedName>
    <alternativeName>
        <fullName evidence="14">tRNA-t(6)A37 methylthiotransferase</fullName>
    </alternativeName>
</protein>
<evidence type="ECO:0000256" key="17">
    <source>
        <dbReference type="SAM" id="Phobius"/>
    </source>
</evidence>
<dbReference type="SFLD" id="SFLDS00029">
    <property type="entry name" value="Radical_SAM"/>
    <property type="match status" value="1"/>
</dbReference>
<gene>
    <name evidence="20" type="ORF">PCOS0759_LOCUS6782</name>
</gene>
<evidence type="ECO:0000256" key="9">
    <source>
        <dbReference type="ARBA" id="ARBA00022694"/>
    </source>
</evidence>
<feature type="region of interest" description="Disordered" evidence="16">
    <location>
        <begin position="46"/>
        <end position="145"/>
    </location>
</feature>
<evidence type="ECO:0000256" key="12">
    <source>
        <dbReference type="ARBA" id="ARBA00023014"/>
    </source>
</evidence>
<evidence type="ECO:0000256" key="11">
    <source>
        <dbReference type="ARBA" id="ARBA00023004"/>
    </source>
</evidence>
<dbReference type="InterPro" id="IPR013848">
    <property type="entry name" value="Methylthiotransferase_N"/>
</dbReference>
<evidence type="ECO:0000256" key="1">
    <source>
        <dbReference type="ARBA" id="ARBA00001966"/>
    </source>
</evidence>
<feature type="compositionally biased region" description="Basic and acidic residues" evidence="16">
    <location>
        <begin position="97"/>
        <end position="110"/>
    </location>
</feature>
<dbReference type="InterPro" id="IPR007197">
    <property type="entry name" value="rSAM"/>
</dbReference>
<organism evidence="20">
    <name type="scientific">Percolomonas cosmopolitus</name>
    <dbReference type="NCBI Taxonomy" id="63605"/>
    <lineage>
        <taxon>Eukaryota</taxon>
        <taxon>Discoba</taxon>
        <taxon>Heterolobosea</taxon>
        <taxon>Tetramitia</taxon>
        <taxon>Eutetramitia</taxon>
        <taxon>Percolomonadidae</taxon>
        <taxon>Percolomonas</taxon>
    </lineage>
</organism>
<dbReference type="Gene3D" id="3.80.30.20">
    <property type="entry name" value="tm_1862 like domain"/>
    <property type="match status" value="1"/>
</dbReference>
<dbReference type="PANTHER" id="PTHR11918:SF45">
    <property type="entry name" value="THREONYLCARBAMOYLADENOSINE TRNA METHYLTHIOTRANSFERASE"/>
    <property type="match status" value="1"/>
</dbReference>
<keyword evidence="13" id="KW-0496">Mitochondrion</keyword>
<keyword evidence="8" id="KW-0949">S-adenosyl-L-methionine</keyword>
<dbReference type="GO" id="GO:0051539">
    <property type="term" value="F:4 iron, 4 sulfur cluster binding"/>
    <property type="evidence" value="ECO:0007669"/>
    <property type="project" value="UniProtKB-KW"/>
</dbReference>
<keyword evidence="17" id="KW-0812">Transmembrane</keyword>
<dbReference type="InterPro" id="IPR058240">
    <property type="entry name" value="rSAM_sf"/>
</dbReference>
<evidence type="ECO:0000259" key="18">
    <source>
        <dbReference type="PROSITE" id="PS51449"/>
    </source>
</evidence>
<dbReference type="FunFam" id="3.40.50.12160:FF:000009">
    <property type="entry name" value="threonylcarbamoyladenosine tRNA methylthiotransferase"/>
    <property type="match status" value="1"/>
</dbReference>
<dbReference type="GO" id="GO:0046872">
    <property type="term" value="F:metal ion binding"/>
    <property type="evidence" value="ECO:0007669"/>
    <property type="project" value="UniProtKB-KW"/>
</dbReference>
<dbReference type="AlphaFoldDB" id="A0A7S1PI37"/>
<keyword evidence="10" id="KW-0479">Metal-binding</keyword>
<keyword evidence="17" id="KW-0472">Membrane</keyword>
<evidence type="ECO:0000256" key="2">
    <source>
        <dbReference type="ARBA" id="ARBA00002399"/>
    </source>
</evidence>
<evidence type="ECO:0000256" key="7">
    <source>
        <dbReference type="ARBA" id="ARBA00022679"/>
    </source>
</evidence>
<evidence type="ECO:0000256" key="5">
    <source>
        <dbReference type="ARBA" id="ARBA00018810"/>
    </source>
</evidence>
<keyword evidence="7" id="KW-0808">Transferase</keyword>
<keyword evidence="11" id="KW-0408">Iron</keyword>
<dbReference type="EC" id="2.8.4.5" evidence="4"/>
<dbReference type="PROSITE" id="PS01278">
    <property type="entry name" value="MTTASE_RADICAL"/>
    <property type="match status" value="1"/>
</dbReference>
<proteinExistence type="inferred from homology"/>
<evidence type="ECO:0000256" key="3">
    <source>
        <dbReference type="ARBA" id="ARBA00008616"/>
    </source>
</evidence>
<dbReference type="EMBL" id="HBGD01008237">
    <property type="protein sequence ID" value="CAD9083528.1"/>
    <property type="molecule type" value="Transcribed_RNA"/>
</dbReference>
<feature type="region of interest" description="Disordered" evidence="16">
    <location>
        <begin position="620"/>
        <end position="655"/>
    </location>
</feature>